<feature type="transmembrane region" description="Helical" evidence="14">
    <location>
        <begin position="680"/>
        <end position="703"/>
    </location>
</feature>
<dbReference type="Pfam" id="PF16489">
    <property type="entry name" value="GAIN"/>
    <property type="match status" value="1"/>
</dbReference>
<dbReference type="Pfam" id="PF01825">
    <property type="entry name" value="GPS"/>
    <property type="match status" value="1"/>
</dbReference>
<dbReference type="OrthoDB" id="1100386at2759"/>
<evidence type="ECO:0000256" key="4">
    <source>
        <dbReference type="ARBA" id="ARBA00022692"/>
    </source>
</evidence>
<dbReference type="PROSITE" id="PS00650">
    <property type="entry name" value="G_PROTEIN_RECEP_F2_2"/>
    <property type="match status" value="1"/>
</dbReference>
<dbReference type="Gene3D" id="2.60.220.50">
    <property type="match status" value="1"/>
</dbReference>
<feature type="signal peptide" evidence="15">
    <location>
        <begin position="1"/>
        <end position="28"/>
    </location>
</feature>
<feature type="transmembrane region" description="Helical" evidence="14">
    <location>
        <begin position="783"/>
        <end position="802"/>
    </location>
</feature>
<evidence type="ECO:0000256" key="7">
    <source>
        <dbReference type="ARBA" id="ARBA00023040"/>
    </source>
</evidence>
<dbReference type="SMART" id="SM00008">
    <property type="entry name" value="HormR"/>
    <property type="match status" value="1"/>
</dbReference>
<sequence length="1242" mass="138065">MPKFVDVVCSSCLLIVFGFVANVGTSVSANNGPRTGYACEGTTLKITCRENMRIRILTANYGRLSDSICHERGNSEGWNLNCMSTRALGVIAQIDYYVTNGMLSLSPSVRPWIFVAMATQSELNQLLHDCCVNYLLINVSNTLTHCHKLAAFTHQRLLGTRKKRTFDFGLNEKRTQAKAVNSYDVNSFAETEDTVPKHLPPQKRHSLTISRDSVTPSHDSVTPSTDNAVSVNPASNPLNPSENEARVQPTRHSGYPSTLASTSETPVTISELHCPPMFRRNASWPATPAGEIAYVECPNNQNVKAAFWRCGLDPVGWRGKPNVSQCVSQKVGRLQQKMQEAARSYSQSIVEEVAKEIMVVSHQETFGGDVHELTEVMSAMVDTVDKNLEGNPLVETPLIKKVNEAVMFAGSNVLAEHQAASWHDMAQADQAQTATRLVSSVEGSAFQVAKTMSNPETIIHPQINIVLEINIIKTDGHRPPNVMFPRPEVVATCKGHQDWLSQGNSFQLTGNTIKELGVDGLARVIFLSYNNLENWLQPQADANSFHDDDSSITFGQKYDDGGIYETPEEKEVKMENRSQEVISKVISASINGRSERQPLAEPITYTLEHTSHNNIYNPSCAFWEYSEKTLDGKWSTQDCKMVATNTTHTVCQCTHLTNFAILLDVHGVEMSDANKFGLSFITYACCIVSVVCLLMGFLTFACFKNLQCDRNTIHKNLVLCLFLAQVIFLGGIFQFDKPVLCAVVAGLLHYFFLASFAWMCVEGIQLYVMLIEVFESEKSRVKYYYLAAYGLPALVVGISAAVDHKGYGTDQHCWLNSSTGFIWAFVGPVIAVIAVNLVMLGIAIYMMCKHANATAAWKMKQKSKLENIRSWVKGAVVLVVLLGLTWSFGLLYMNKESTVMAYIFTVLNTLQGLFIYIFHCVMNDKVQKEYKKCIRHASWLPNSFRIKYGGARPYSSTPNQSTSSGNHKLNTSSQEHKVSFEYLSRLLSKRRKRSSTTSLPKSTSSGKPPQSFIQGPYNPKHGTQRDSAESGIGSQQDDASAIYSEPTEDPNGYLEPVQLRMTDPMDIYHEISLMEGSIVDTDYMFNNVPPAVAALDVDKYKIKRDSSEAEEKPLLSQVEADLIGRKATLCKAESDDSLHKSPMSSMNDLDKSLSSTNINLSSTNINLNADRDEKCRSKDLDFMADERKSDDDAVEKLKTALSKSGDGLITLYQGRTPEKQRLSKDTQEALDQHHYRLTSSDC</sequence>
<dbReference type="GO" id="GO:0042734">
    <property type="term" value="C:presynaptic membrane"/>
    <property type="evidence" value="ECO:0007669"/>
    <property type="project" value="TreeGrafter"/>
</dbReference>
<dbReference type="InterPro" id="IPR057244">
    <property type="entry name" value="GAIN_B"/>
</dbReference>
<dbReference type="GO" id="GO:0004930">
    <property type="term" value="F:G protein-coupled receptor activity"/>
    <property type="evidence" value="ECO:0007669"/>
    <property type="project" value="UniProtKB-KW"/>
</dbReference>
<reference evidence="19 21" key="2">
    <citation type="journal article" date="2013" name="Nature">
        <title>Insights into bilaterian evolution from three spiralian genomes.</title>
        <authorList>
            <person name="Simakov O."/>
            <person name="Marletaz F."/>
            <person name="Cho S.J."/>
            <person name="Edsinger-Gonzales E."/>
            <person name="Havlak P."/>
            <person name="Hellsten U."/>
            <person name="Kuo D.H."/>
            <person name="Larsson T."/>
            <person name="Lv J."/>
            <person name="Arendt D."/>
            <person name="Savage R."/>
            <person name="Osoegawa K."/>
            <person name="de Jong P."/>
            <person name="Grimwood J."/>
            <person name="Chapman J.A."/>
            <person name="Shapiro H."/>
            <person name="Aerts A."/>
            <person name="Otillar R.P."/>
            <person name="Terry A.Y."/>
            <person name="Boore J.L."/>
            <person name="Grigoriev I.V."/>
            <person name="Lindberg D.R."/>
            <person name="Seaver E.C."/>
            <person name="Weisblat D.A."/>
            <person name="Putnam N.H."/>
            <person name="Rokhsar D.S."/>
        </authorList>
    </citation>
    <scope>NUCLEOTIDE SEQUENCE</scope>
    <source>
        <strain evidence="19 21">I ESC-2004</strain>
    </source>
</reference>
<dbReference type="PANTHER" id="PTHR12011">
    <property type="entry name" value="ADHESION G-PROTEIN COUPLED RECEPTOR"/>
    <property type="match status" value="1"/>
</dbReference>
<dbReference type="SUPFAM" id="SSF111418">
    <property type="entry name" value="Hormone receptor domain"/>
    <property type="match status" value="1"/>
</dbReference>
<keyword evidence="4 14" id="KW-0812">Transmembrane</keyword>
<keyword evidence="10" id="KW-0675">Receptor</keyword>
<evidence type="ECO:0000256" key="12">
    <source>
        <dbReference type="ARBA" id="ARBA00023224"/>
    </source>
</evidence>
<dbReference type="PANTHER" id="PTHR12011:SF62">
    <property type="entry name" value="ADHESION G PROTEIN-COUPLED RECEPTOR L1"/>
    <property type="match status" value="1"/>
</dbReference>
<dbReference type="EMBL" id="AMQN01005752">
    <property type="status" value="NOT_ANNOTATED_CDS"/>
    <property type="molecule type" value="Genomic_DNA"/>
</dbReference>
<dbReference type="Gene3D" id="1.25.40.610">
    <property type="match status" value="1"/>
</dbReference>
<dbReference type="STRING" id="283909.R7V6E1"/>
<keyword evidence="6 14" id="KW-1133">Transmembrane helix</keyword>
<keyword evidence="21" id="KW-1185">Reference proteome</keyword>
<reference evidence="20" key="3">
    <citation type="submission" date="2015-06" db="UniProtKB">
        <authorList>
            <consortium name="EnsemblMetazoa"/>
        </authorList>
    </citation>
    <scope>IDENTIFICATION</scope>
</reference>
<dbReference type="GO" id="GO:0007166">
    <property type="term" value="P:cell surface receptor signaling pathway"/>
    <property type="evidence" value="ECO:0007669"/>
    <property type="project" value="InterPro"/>
</dbReference>
<gene>
    <name evidence="19" type="ORF">CAPTEDRAFT_226868</name>
</gene>
<dbReference type="InterPro" id="IPR001879">
    <property type="entry name" value="GPCR_2_extracellular_dom"/>
</dbReference>
<feature type="region of interest" description="Disordered" evidence="13">
    <location>
        <begin position="191"/>
        <end position="266"/>
    </location>
</feature>
<feature type="region of interest" description="Disordered" evidence="13">
    <location>
        <begin position="954"/>
        <end position="974"/>
    </location>
</feature>
<dbReference type="Pfam" id="PF02793">
    <property type="entry name" value="HRM"/>
    <property type="match status" value="1"/>
</dbReference>
<evidence type="ECO:0000256" key="15">
    <source>
        <dbReference type="SAM" id="SignalP"/>
    </source>
</evidence>
<evidence type="ECO:0000256" key="3">
    <source>
        <dbReference type="ARBA" id="ARBA00022553"/>
    </source>
</evidence>
<organism evidence="19">
    <name type="scientific">Capitella teleta</name>
    <name type="common">Polychaete worm</name>
    <dbReference type="NCBI Taxonomy" id="283909"/>
    <lineage>
        <taxon>Eukaryota</taxon>
        <taxon>Metazoa</taxon>
        <taxon>Spiralia</taxon>
        <taxon>Lophotrochozoa</taxon>
        <taxon>Annelida</taxon>
        <taxon>Polychaeta</taxon>
        <taxon>Sedentaria</taxon>
        <taxon>Scolecida</taxon>
        <taxon>Capitellidae</taxon>
        <taxon>Capitella</taxon>
    </lineage>
</organism>
<feature type="compositionally biased region" description="Polar residues" evidence="13">
    <location>
        <begin position="207"/>
        <end position="242"/>
    </location>
</feature>
<evidence type="ECO:0000256" key="2">
    <source>
        <dbReference type="ARBA" id="ARBA00022475"/>
    </source>
</evidence>
<feature type="domain" description="G-protein coupled receptors family 2 profile 2" evidence="18">
    <location>
        <begin position="678"/>
        <end position="923"/>
    </location>
</feature>
<dbReference type="Gene3D" id="1.20.1070.10">
    <property type="entry name" value="Rhodopsin 7-helix transmembrane proteins"/>
    <property type="match status" value="1"/>
</dbReference>
<keyword evidence="5 15" id="KW-0732">Signal</keyword>
<feature type="compositionally biased region" description="Polar residues" evidence="13">
    <location>
        <begin position="954"/>
        <end position="973"/>
    </location>
</feature>
<dbReference type="InterPro" id="IPR032471">
    <property type="entry name" value="AGRL2-4_GAIN_subdom_A"/>
</dbReference>
<proteinExistence type="predicted"/>
<dbReference type="InterPro" id="IPR036445">
    <property type="entry name" value="GPCR_2_extracell_dom_sf"/>
</dbReference>
<keyword evidence="9" id="KW-1015">Disulfide bond</keyword>
<dbReference type="PROSITE" id="PS50227">
    <property type="entry name" value="G_PROTEIN_RECEP_F2_3"/>
    <property type="match status" value="1"/>
</dbReference>
<dbReference type="InterPro" id="IPR017983">
    <property type="entry name" value="GPCR_2_secretin-like_CS"/>
</dbReference>
<dbReference type="InterPro" id="IPR017981">
    <property type="entry name" value="GPCR_2-like_7TM"/>
</dbReference>
<dbReference type="Proteomes" id="UP000014760">
    <property type="component" value="Unassembled WGS sequence"/>
</dbReference>
<dbReference type="InterPro" id="IPR046338">
    <property type="entry name" value="GAIN_dom_sf"/>
</dbReference>
<feature type="compositionally biased region" description="Basic and acidic residues" evidence="13">
    <location>
        <begin position="1216"/>
        <end position="1234"/>
    </location>
</feature>
<feature type="domain" description="G-protein coupled receptors family 2 profile 1" evidence="17">
    <location>
        <begin position="270"/>
        <end position="330"/>
    </location>
</feature>
<dbReference type="GO" id="GO:0016524">
    <property type="term" value="F:latrotoxin receptor activity"/>
    <property type="evidence" value="ECO:0007669"/>
    <property type="project" value="TreeGrafter"/>
</dbReference>
<dbReference type="FunFam" id="1.20.1070.10:FF:000200">
    <property type="entry name" value="Adhesion G protein-coupled receptor L3"/>
    <property type="match status" value="1"/>
</dbReference>
<dbReference type="EMBL" id="KB296765">
    <property type="protein sequence ID" value="ELU11325.1"/>
    <property type="molecule type" value="Genomic_DNA"/>
</dbReference>
<feature type="transmembrane region" description="Helical" evidence="14">
    <location>
        <begin position="822"/>
        <end position="847"/>
    </location>
</feature>
<keyword evidence="2" id="KW-1003">Cell membrane</keyword>
<evidence type="ECO:0000256" key="9">
    <source>
        <dbReference type="ARBA" id="ARBA00023157"/>
    </source>
</evidence>
<evidence type="ECO:0000256" key="1">
    <source>
        <dbReference type="ARBA" id="ARBA00004651"/>
    </source>
</evidence>
<reference evidence="21" key="1">
    <citation type="submission" date="2012-12" db="EMBL/GenBank/DDBJ databases">
        <authorList>
            <person name="Hellsten U."/>
            <person name="Grimwood J."/>
            <person name="Chapman J.A."/>
            <person name="Shapiro H."/>
            <person name="Aerts A."/>
            <person name="Otillar R.P."/>
            <person name="Terry A.Y."/>
            <person name="Boore J.L."/>
            <person name="Simakov O."/>
            <person name="Marletaz F."/>
            <person name="Cho S.-J."/>
            <person name="Edsinger-Gonzales E."/>
            <person name="Havlak P."/>
            <person name="Kuo D.-H."/>
            <person name="Larsson T."/>
            <person name="Lv J."/>
            <person name="Arendt D."/>
            <person name="Savage R."/>
            <person name="Osoegawa K."/>
            <person name="de Jong P."/>
            <person name="Lindberg D.R."/>
            <person name="Seaver E.C."/>
            <person name="Weisblat D.A."/>
            <person name="Putnam N.H."/>
            <person name="Grigoriev I.V."/>
            <person name="Rokhsar D.S."/>
        </authorList>
    </citation>
    <scope>NUCLEOTIDE SEQUENCE</scope>
    <source>
        <strain evidence="21">I ESC-2004</strain>
    </source>
</reference>
<dbReference type="SMART" id="SM00303">
    <property type="entry name" value="GPS"/>
    <property type="match status" value="1"/>
</dbReference>
<dbReference type="PRINTS" id="PR00249">
    <property type="entry name" value="GPCRSECRETIN"/>
</dbReference>
<evidence type="ECO:0000256" key="5">
    <source>
        <dbReference type="ARBA" id="ARBA00022729"/>
    </source>
</evidence>
<dbReference type="PROSITE" id="PS50221">
    <property type="entry name" value="GAIN_B"/>
    <property type="match status" value="1"/>
</dbReference>
<dbReference type="HOGENOM" id="CLU_266599_0_0_1"/>
<accession>R7V6E1</accession>
<feature type="transmembrane region" description="Helical" evidence="14">
    <location>
        <begin position="868"/>
        <end position="893"/>
    </location>
</feature>
<feature type="domain" description="GAIN-B" evidence="16">
    <location>
        <begin position="480"/>
        <end position="669"/>
    </location>
</feature>
<dbReference type="PROSITE" id="PS50261">
    <property type="entry name" value="G_PROTEIN_RECEP_F2_4"/>
    <property type="match status" value="1"/>
</dbReference>
<feature type="chain" id="PRO_5008788731" evidence="15">
    <location>
        <begin position="29"/>
        <end position="1242"/>
    </location>
</feature>
<dbReference type="InterPro" id="IPR000203">
    <property type="entry name" value="GPS"/>
</dbReference>
<evidence type="ECO:0000259" key="18">
    <source>
        <dbReference type="PROSITE" id="PS50261"/>
    </source>
</evidence>
<evidence type="ECO:0000313" key="21">
    <source>
        <dbReference type="Proteomes" id="UP000014760"/>
    </source>
</evidence>
<dbReference type="GO" id="GO:0007157">
    <property type="term" value="P:heterophilic cell-cell adhesion via plasma membrane cell adhesion molecules"/>
    <property type="evidence" value="ECO:0007669"/>
    <property type="project" value="TreeGrafter"/>
</dbReference>
<feature type="compositionally biased region" description="Polar residues" evidence="13">
    <location>
        <begin position="255"/>
        <end position="266"/>
    </location>
</feature>
<dbReference type="InterPro" id="IPR000832">
    <property type="entry name" value="GPCR_2_secretin-like"/>
</dbReference>
<evidence type="ECO:0000259" key="17">
    <source>
        <dbReference type="PROSITE" id="PS50227"/>
    </source>
</evidence>
<dbReference type="EnsemblMetazoa" id="CapteT226868">
    <property type="protein sequence ID" value="CapteP226868"/>
    <property type="gene ID" value="CapteG226868"/>
</dbReference>
<dbReference type="CDD" id="cd15440">
    <property type="entry name" value="7tmB2_latrophilin-like_invertebrate"/>
    <property type="match status" value="1"/>
</dbReference>
<keyword evidence="7" id="KW-0297">G-protein coupled receptor</keyword>
<dbReference type="InterPro" id="IPR043159">
    <property type="entry name" value="Lectin_gal-bd_sf"/>
</dbReference>
<dbReference type="GO" id="GO:0007189">
    <property type="term" value="P:adenylate cyclase-activating G protein-coupled receptor signaling pathway"/>
    <property type="evidence" value="ECO:0007669"/>
    <property type="project" value="TreeGrafter"/>
</dbReference>
<evidence type="ECO:0000256" key="8">
    <source>
        <dbReference type="ARBA" id="ARBA00023136"/>
    </source>
</evidence>
<feature type="transmembrane region" description="Helical" evidence="14">
    <location>
        <begin position="715"/>
        <end position="735"/>
    </location>
</feature>
<dbReference type="OMA" id="NWQNTKA"/>
<keyword evidence="8 14" id="KW-0472">Membrane</keyword>
<dbReference type="Pfam" id="PF00002">
    <property type="entry name" value="7tm_2"/>
    <property type="match status" value="1"/>
</dbReference>
<evidence type="ECO:0000313" key="20">
    <source>
        <dbReference type="EnsemblMetazoa" id="CapteP226868"/>
    </source>
</evidence>
<evidence type="ECO:0000256" key="10">
    <source>
        <dbReference type="ARBA" id="ARBA00023170"/>
    </source>
</evidence>
<dbReference type="FunCoup" id="R7V6E1">
    <property type="interactions" value="534"/>
</dbReference>
<evidence type="ECO:0000256" key="6">
    <source>
        <dbReference type="ARBA" id="ARBA00022989"/>
    </source>
</evidence>
<feature type="transmembrane region" description="Helical" evidence="14">
    <location>
        <begin position="747"/>
        <end position="771"/>
    </location>
</feature>
<feature type="region of interest" description="Disordered" evidence="13">
    <location>
        <begin position="988"/>
        <end position="1055"/>
    </location>
</feature>
<dbReference type="InterPro" id="IPR048072">
    <property type="entry name" value="7tmB2_latrophilin-like"/>
</dbReference>
<dbReference type="Gene3D" id="2.60.120.740">
    <property type="match status" value="1"/>
</dbReference>
<comment type="subcellular location">
    <subcellularLocation>
        <location evidence="1">Cell membrane</location>
        <topology evidence="1">Multi-pass membrane protein</topology>
    </subcellularLocation>
</comment>
<evidence type="ECO:0000313" key="19">
    <source>
        <dbReference type="EMBL" id="ELU11325.1"/>
    </source>
</evidence>
<dbReference type="AlphaFoldDB" id="R7V6E1"/>
<evidence type="ECO:0000256" key="11">
    <source>
        <dbReference type="ARBA" id="ARBA00023180"/>
    </source>
</evidence>
<keyword evidence="11" id="KW-0325">Glycoprotein</keyword>
<evidence type="ECO:0000256" key="13">
    <source>
        <dbReference type="SAM" id="MobiDB-lite"/>
    </source>
</evidence>
<dbReference type="SUPFAM" id="SSF81321">
    <property type="entry name" value="Family A G protein-coupled receptor-like"/>
    <property type="match status" value="1"/>
</dbReference>
<dbReference type="GO" id="GO:0030424">
    <property type="term" value="C:axon"/>
    <property type="evidence" value="ECO:0007669"/>
    <property type="project" value="TreeGrafter"/>
</dbReference>
<dbReference type="Gene3D" id="4.10.1240.10">
    <property type="entry name" value="GPCR, family 2, extracellular hormone receptor domain"/>
    <property type="match status" value="1"/>
</dbReference>
<evidence type="ECO:0000259" key="16">
    <source>
        <dbReference type="PROSITE" id="PS50221"/>
    </source>
</evidence>
<feature type="compositionally biased region" description="Low complexity" evidence="13">
    <location>
        <begin position="995"/>
        <end position="1009"/>
    </location>
</feature>
<name>R7V6E1_CAPTE</name>
<evidence type="ECO:0000256" key="14">
    <source>
        <dbReference type="SAM" id="Phobius"/>
    </source>
</evidence>
<keyword evidence="3" id="KW-0597">Phosphoprotein</keyword>
<keyword evidence="12" id="KW-0807">Transducer</keyword>
<feature type="region of interest" description="Disordered" evidence="13">
    <location>
        <begin position="1214"/>
        <end position="1242"/>
    </location>
</feature>
<protein>
    <submittedName>
        <fullName evidence="19 20">Uncharacterized protein</fullName>
    </submittedName>
</protein>
<feature type="transmembrane region" description="Helical" evidence="14">
    <location>
        <begin position="899"/>
        <end position="922"/>
    </location>
</feature>